<dbReference type="SMART" id="SM00389">
    <property type="entry name" value="HOX"/>
    <property type="match status" value="1"/>
</dbReference>
<evidence type="ECO:0000256" key="1">
    <source>
        <dbReference type="ARBA" id="ARBA00004123"/>
    </source>
</evidence>
<keyword evidence="2" id="KW-0805">Transcription regulation</keyword>
<evidence type="ECO:0000256" key="9">
    <source>
        <dbReference type="SAM" id="MobiDB-lite"/>
    </source>
</evidence>
<evidence type="ECO:0000313" key="11">
    <source>
        <dbReference type="EnsemblPlants" id="OMERI07G09670.1"/>
    </source>
</evidence>
<dbReference type="PRINTS" id="PR00031">
    <property type="entry name" value="HTHREPRESSR"/>
</dbReference>
<reference evidence="11" key="2">
    <citation type="submission" date="2018-05" db="EMBL/GenBank/DDBJ databases">
        <title>OmerRS3 (Oryza meridionalis Reference Sequence Version 3).</title>
        <authorList>
            <person name="Zhang J."/>
            <person name="Kudrna D."/>
            <person name="Lee S."/>
            <person name="Talag J."/>
            <person name="Welchert J."/>
            <person name="Wing R.A."/>
        </authorList>
    </citation>
    <scope>NUCLEOTIDE SEQUENCE [LARGE SCALE GENOMIC DNA]</scope>
    <source>
        <strain evidence="11">cv. OR44</strain>
    </source>
</reference>
<keyword evidence="5" id="KW-0804">Transcription</keyword>
<dbReference type="GO" id="GO:0005634">
    <property type="term" value="C:nucleus"/>
    <property type="evidence" value="ECO:0007669"/>
    <property type="project" value="UniProtKB-SubCell"/>
</dbReference>
<proteinExistence type="predicted"/>
<protein>
    <recommendedName>
        <fullName evidence="10">Homeobox domain-containing protein</fullName>
    </recommendedName>
</protein>
<dbReference type="AlphaFoldDB" id="A0A0E0EAI8"/>
<evidence type="ECO:0000313" key="12">
    <source>
        <dbReference type="Proteomes" id="UP000008021"/>
    </source>
</evidence>
<dbReference type="InterPro" id="IPR009057">
    <property type="entry name" value="Homeodomain-like_sf"/>
</dbReference>
<name>A0A0E0EAI8_9ORYZ</name>
<dbReference type="Gramene" id="OMERI07G09670.1">
    <property type="protein sequence ID" value="OMERI07G09670.1"/>
    <property type="gene ID" value="OMERI07G09670"/>
</dbReference>
<dbReference type="PANTHER" id="PTHR45654">
    <property type="entry name" value="HOMEOBOX-LEUCINE ZIPPER PROTEIN MERISTEM L1"/>
    <property type="match status" value="1"/>
</dbReference>
<dbReference type="PANTHER" id="PTHR45654:SF111">
    <property type="entry name" value="HOMEOBOX-LEUCINE ZIPPER PROTEIN ROC6"/>
    <property type="match status" value="1"/>
</dbReference>
<dbReference type="PROSITE" id="PS00027">
    <property type="entry name" value="HOMEOBOX_1"/>
    <property type="match status" value="1"/>
</dbReference>
<dbReference type="InterPro" id="IPR017970">
    <property type="entry name" value="Homeobox_CS"/>
</dbReference>
<dbReference type="Proteomes" id="UP000008021">
    <property type="component" value="Chromosome 7"/>
</dbReference>
<feature type="region of interest" description="Disordered" evidence="9">
    <location>
        <begin position="264"/>
        <end position="291"/>
    </location>
</feature>
<dbReference type="SUPFAM" id="SSF46689">
    <property type="entry name" value="Homeodomain-like"/>
    <property type="match status" value="1"/>
</dbReference>
<evidence type="ECO:0000256" key="8">
    <source>
        <dbReference type="RuleBase" id="RU000682"/>
    </source>
</evidence>
<dbReference type="InterPro" id="IPR001356">
    <property type="entry name" value="HD"/>
</dbReference>
<keyword evidence="3 7" id="KW-0238">DNA-binding</keyword>
<evidence type="ECO:0000256" key="4">
    <source>
        <dbReference type="ARBA" id="ARBA00023155"/>
    </source>
</evidence>
<organism evidence="11">
    <name type="scientific">Oryza meridionalis</name>
    <dbReference type="NCBI Taxonomy" id="40149"/>
    <lineage>
        <taxon>Eukaryota</taxon>
        <taxon>Viridiplantae</taxon>
        <taxon>Streptophyta</taxon>
        <taxon>Embryophyta</taxon>
        <taxon>Tracheophyta</taxon>
        <taxon>Spermatophyta</taxon>
        <taxon>Magnoliopsida</taxon>
        <taxon>Liliopsida</taxon>
        <taxon>Poales</taxon>
        <taxon>Poaceae</taxon>
        <taxon>BOP clade</taxon>
        <taxon>Oryzoideae</taxon>
        <taxon>Oryzeae</taxon>
        <taxon>Oryzinae</taxon>
        <taxon>Oryza</taxon>
    </lineage>
</organism>
<sequence>MSDAKKNTLNIMACLAECHRYRCASMQKDVIHSIPDQLTMDNGSQQESSDLHVHHLPIASVIGVEDRTEEADDAAVDYHDDGGEGQDEVSNKRMKRHTDDQIKHLESVFERCTYLGGNQRVELAKKLGMEERQVKFWFQNRRTRKKVIIIQGGIAILDMMHDERQESMWLQEENDVLHAENKVLKEAIWANICFTCGSPVVPAIPTVHHRYLSFQNMRLDDELQHATAVFNMVAQDADVGLPPVFPLTDVSPLPQFGFVTGNNQTSLVIDPPSPSQSENQVSTESANSTST</sequence>
<evidence type="ECO:0000256" key="5">
    <source>
        <dbReference type="ARBA" id="ARBA00023163"/>
    </source>
</evidence>
<dbReference type="GO" id="GO:0000981">
    <property type="term" value="F:DNA-binding transcription factor activity, RNA polymerase II-specific"/>
    <property type="evidence" value="ECO:0007669"/>
    <property type="project" value="InterPro"/>
</dbReference>
<feature type="compositionally biased region" description="Polar residues" evidence="9">
    <location>
        <begin position="275"/>
        <end position="291"/>
    </location>
</feature>
<accession>A0A0E0EAI8</accession>
<dbReference type="EnsemblPlants" id="OMERI07G09670.1">
    <property type="protein sequence ID" value="OMERI07G09670.1"/>
    <property type="gene ID" value="OMERI07G09670"/>
</dbReference>
<keyword evidence="4 7" id="KW-0371">Homeobox</keyword>
<evidence type="ECO:0000256" key="3">
    <source>
        <dbReference type="ARBA" id="ARBA00023125"/>
    </source>
</evidence>
<evidence type="ECO:0000256" key="6">
    <source>
        <dbReference type="ARBA" id="ARBA00023242"/>
    </source>
</evidence>
<feature type="DNA-binding region" description="Homeobox" evidence="7">
    <location>
        <begin position="90"/>
        <end position="149"/>
    </location>
</feature>
<evidence type="ECO:0000259" key="10">
    <source>
        <dbReference type="PROSITE" id="PS50071"/>
    </source>
</evidence>
<dbReference type="InterPro" id="IPR000047">
    <property type="entry name" value="HTH_motif"/>
</dbReference>
<dbReference type="CDD" id="cd00086">
    <property type="entry name" value="homeodomain"/>
    <property type="match status" value="1"/>
</dbReference>
<feature type="domain" description="Homeobox" evidence="10">
    <location>
        <begin position="88"/>
        <end position="148"/>
    </location>
</feature>
<dbReference type="Gene3D" id="1.10.10.60">
    <property type="entry name" value="Homeodomain-like"/>
    <property type="match status" value="1"/>
</dbReference>
<keyword evidence="6 7" id="KW-0539">Nucleus</keyword>
<dbReference type="PROSITE" id="PS50071">
    <property type="entry name" value="HOMEOBOX_2"/>
    <property type="match status" value="1"/>
</dbReference>
<evidence type="ECO:0000256" key="2">
    <source>
        <dbReference type="ARBA" id="ARBA00023015"/>
    </source>
</evidence>
<keyword evidence="12" id="KW-1185">Reference proteome</keyword>
<dbReference type="GO" id="GO:0003677">
    <property type="term" value="F:DNA binding"/>
    <property type="evidence" value="ECO:0007669"/>
    <property type="project" value="UniProtKB-UniRule"/>
</dbReference>
<dbReference type="InterPro" id="IPR042160">
    <property type="entry name" value="HD-Zip_IV"/>
</dbReference>
<evidence type="ECO:0000256" key="7">
    <source>
        <dbReference type="PROSITE-ProRule" id="PRU00108"/>
    </source>
</evidence>
<dbReference type="STRING" id="40149.A0A0E0EAI8"/>
<comment type="subcellular location">
    <subcellularLocation>
        <location evidence="1 7 8">Nucleus</location>
    </subcellularLocation>
</comment>
<dbReference type="Pfam" id="PF00046">
    <property type="entry name" value="Homeodomain"/>
    <property type="match status" value="1"/>
</dbReference>
<reference evidence="11" key="1">
    <citation type="submission" date="2015-04" db="UniProtKB">
        <authorList>
            <consortium name="EnsemblPlants"/>
        </authorList>
    </citation>
    <scope>IDENTIFICATION</scope>
</reference>